<evidence type="ECO:0000256" key="1">
    <source>
        <dbReference type="ARBA" id="ARBA00006315"/>
    </source>
</evidence>
<evidence type="ECO:0000256" key="2">
    <source>
        <dbReference type="SAM" id="MobiDB-lite"/>
    </source>
</evidence>
<keyword evidence="5" id="KW-1185">Reference proteome</keyword>
<dbReference type="PANTHER" id="PTHR11060">
    <property type="entry name" value="PROTEIN MEMO1"/>
    <property type="match status" value="1"/>
</dbReference>
<sequence length="436" mass="48497">MSAKNTLPTRRATHAGSWYTANPRVLGKELQSWLDSVPDQVSDILTEQPDQEQQYEAKDKLQTEENDKGDSHIHAIIVPHAGYTYCGRTAAYSYKALDISKYSRIILLGPSHHVYLDDCAISGCGSLETPFGKLAVDVDEIARLKRRARFSTLRVKQEEDEHSLEMLMPFLHYVFGAAKENTTHLKTNHPSDSSGNNVRDGAQSQGEHGTTLDSTNGLLTNKAYSSAAKSAAKNSSSYLLENKLKVIPIIVGNLDREAEAYYGKVLSEYLNDEDSSGGEPSRTLFAISSDFCHWGTRFQYTFYSPSETENPSSDFTFLDPRITSRDELVNYQKHLKTVPIHTSIKNLDYEAIAAIKSLDPAQFASYLDTTENTICGRHPIMVLLEAVAYTSTRKKSLPSTKDSSFRVDFVDYSQSSKCLSVKDSSVSYAAGILYKS</sequence>
<dbReference type="Gene3D" id="3.40.830.10">
    <property type="entry name" value="LigB-like"/>
    <property type="match status" value="2"/>
</dbReference>
<reference evidence="5" key="1">
    <citation type="submission" date="2017-01" db="EMBL/GenBank/DDBJ databases">
        <authorList>
            <person name="Wang Y."/>
            <person name="White M."/>
            <person name="Kvist S."/>
            <person name="Moncalvo J.-M."/>
        </authorList>
    </citation>
    <scope>NUCLEOTIDE SEQUENCE [LARGE SCALE GENOMIC DNA]</scope>
    <source>
        <strain evidence="5">COL-18-3</strain>
    </source>
</reference>
<dbReference type="Pfam" id="PF01875">
    <property type="entry name" value="Memo"/>
    <property type="match status" value="2"/>
</dbReference>
<reference evidence="3" key="2">
    <citation type="submission" date="2017-01" db="EMBL/GenBank/DDBJ databases">
        <authorList>
            <person name="Mah S.A."/>
            <person name="Swanson W.J."/>
            <person name="Moy G.W."/>
            <person name="Vacquier V.D."/>
        </authorList>
    </citation>
    <scope>NUCLEOTIDE SEQUENCE [LARGE SCALE GENOMIC DNA]</scope>
    <source>
        <strain evidence="3">COL-18-3</strain>
    </source>
</reference>
<dbReference type="EMBL" id="LSSK01000401">
    <property type="protein sequence ID" value="OMH83479.1"/>
    <property type="molecule type" value="Genomic_DNA"/>
</dbReference>
<comment type="similarity">
    <text evidence="1">Belongs to the MEMO1 family.</text>
</comment>
<dbReference type="AlphaFoldDB" id="A0A1R1PPD1"/>
<dbReference type="HAMAP" id="MF_00055">
    <property type="entry name" value="MEMO1"/>
    <property type="match status" value="1"/>
</dbReference>
<name>A0A1R1PPD1_ZANCU</name>
<protein>
    <submittedName>
        <fullName evidence="3">Protein MEMO1</fullName>
    </submittedName>
</protein>
<feature type="region of interest" description="Disordered" evidence="2">
    <location>
        <begin position="184"/>
        <end position="216"/>
    </location>
</feature>
<dbReference type="CDD" id="cd07361">
    <property type="entry name" value="MEMO_like"/>
    <property type="match status" value="1"/>
</dbReference>
<dbReference type="InterPro" id="IPR002737">
    <property type="entry name" value="MEMO1_fam"/>
</dbReference>
<proteinExistence type="inferred from homology"/>
<evidence type="ECO:0000313" key="3">
    <source>
        <dbReference type="EMBL" id="OMH82801.1"/>
    </source>
</evidence>
<dbReference type="Proteomes" id="UP000188320">
    <property type="component" value="Unassembled WGS sequence"/>
</dbReference>
<dbReference type="EMBL" id="LSSK01000594">
    <property type="protein sequence ID" value="OMH82801.1"/>
    <property type="molecule type" value="Genomic_DNA"/>
</dbReference>
<evidence type="ECO:0000313" key="5">
    <source>
        <dbReference type="Proteomes" id="UP000188320"/>
    </source>
</evidence>
<evidence type="ECO:0000313" key="4">
    <source>
        <dbReference type="EMBL" id="OMH83479.1"/>
    </source>
</evidence>
<dbReference type="OrthoDB" id="417112at2759"/>
<comment type="caution">
    <text evidence="3">The sequence shown here is derived from an EMBL/GenBank/DDBJ whole genome shotgun (WGS) entry which is preliminary data.</text>
</comment>
<dbReference type="NCBIfam" id="TIGR04336">
    <property type="entry name" value="AmmeMemoSam_B"/>
    <property type="match status" value="2"/>
</dbReference>
<dbReference type="PANTHER" id="PTHR11060:SF0">
    <property type="entry name" value="PROTEIN MEMO1"/>
    <property type="match status" value="1"/>
</dbReference>
<organism evidence="3 5">
    <name type="scientific">Zancudomyces culisetae</name>
    <name type="common">Gut fungus</name>
    <name type="synonym">Smittium culisetae</name>
    <dbReference type="NCBI Taxonomy" id="1213189"/>
    <lineage>
        <taxon>Eukaryota</taxon>
        <taxon>Fungi</taxon>
        <taxon>Fungi incertae sedis</taxon>
        <taxon>Zoopagomycota</taxon>
        <taxon>Kickxellomycotina</taxon>
        <taxon>Harpellomycetes</taxon>
        <taxon>Harpellales</taxon>
        <taxon>Legeriomycetaceae</taxon>
        <taxon>Zancudomyces</taxon>
    </lineage>
</organism>
<accession>A0A1R1PPD1</accession>
<gene>
    <name evidence="4" type="ORF">AX774_g3019</name>
    <name evidence="3" type="ORF">AX774_g3708</name>
</gene>